<evidence type="ECO:0000256" key="2">
    <source>
        <dbReference type="ARBA" id="ARBA00022759"/>
    </source>
</evidence>
<dbReference type="Pfam" id="PF00565">
    <property type="entry name" value="SNase"/>
    <property type="match status" value="1"/>
</dbReference>
<dbReference type="PANTHER" id="PTHR12302">
    <property type="entry name" value="EBNA2 BINDING PROTEIN P100"/>
    <property type="match status" value="1"/>
</dbReference>
<dbReference type="GO" id="GO:0004519">
    <property type="term" value="F:endonuclease activity"/>
    <property type="evidence" value="ECO:0007669"/>
    <property type="project" value="UniProtKB-KW"/>
</dbReference>
<evidence type="ECO:0000313" key="7">
    <source>
        <dbReference type="Proteomes" id="UP000198406"/>
    </source>
</evidence>
<keyword evidence="2" id="KW-0255">Endonuclease</keyword>
<dbReference type="OrthoDB" id="430293at2759"/>
<dbReference type="InterPro" id="IPR035437">
    <property type="entry name" value="SNase_OB-fold_sf"/>
</dbReference>
<feature type="signal peptide" evidence="4">
    <location>
        <begin position="1"/>
        <end position="29"/>
    </location>
</feature>
<dbReference type="InParanoid" id="A0A1Z5JTL1"/>
<organism evidence="6 7">
    <name type="scientific">Fistulifera solaris</name>
    <name type="common">Oleaginous diatom</name>
    <dbReference type="NCBI Taxonomy" id="1519565"/>
    <lineage>
        <taxon>Eukaryota</taxon>
        <taxon>Sar</taxon>
        <taxon>Stramenopiles</taxon>
        <taxon>Ochrophyta</taxon>
        <taxon>Bacillariophyta</taxon>
        <taxon>Bacillariophyceae</taxon>
        <taxon>Bacillariophycidae</taxon>
        <taxon>Naviculales</taxon>
        <taxon>Naviculaceae</taxon>
        <taxon>Fistulifera</taxon>
    </lineage>
</organism>
<dbReference type="PROSITE" id="PS50830">
    <property type="entry name" value="TNASE_3"/>
    <property type="match status" value="1"/>
</dbReference>
<gene>
    <name evidence="6" type="ORF">FisN_10Lh233</name>
</gene>
<evidence type="ECO:0000259" key="5">
    <source>
        <dbReference type="PROSITE" id="PS50830"/>
    </source>
</evidence>
<keyword evidence="3" id="KW-0378">Hydrolase</keyword>
<evidence type="ECO:0000256" key="3">
    <source>
        <dbReference type="ARBA" id="ARBA00022801"/>
    </source>
</evidence>
<protein>
    <recommendedName>
        <fullName evidence="5">TNase-like domain-containing protein</fullName>
    </recommendedName>
</protein>
<accession>A0A1Z5JTL1</accession>
<dbReference type="SUPFAM" id="SSF50199">
    <property type="entry name" value="Staphylococcal nuclease"/>
    <property type="match status" value="1"/>
</dbReference>
<comment type="caution">
    <text evidence="6">The sequence shown here is derived from an EMBL/GenBank/DDBJ whole genome shotgun (WGS) entry which is preliminary data.</text>
</comment>
<dbReference type="GO" id="GO:0016787">
    <property type="term" value="F:hydrolase activity"/>
    <property type="evidence" value="ECO:0007669"/>
    <property type="project" value="UniProtKB-KW"/>
</dbReference>
<evidence type="ECO:0000256" key="1">
    <source>
        <dbReference type="ARBA" id="ARBA00022722"/>
    </source>
</evidence>
<dbReference type="AlphaFoldDB" id="A0A1Z5JTL1"/>
<feature type="chain" id="PRO_5012464612" description="TNase-like domain-containing protein" evidence="4">
    <location>
        <begin position="30"/>
        <end position="272"/>
    </location>
</feature>
<reference evidence="6 7" key="1">
    <citation type="journal article" date="2015" name="Plant Cell">
        <title>Oil accumulation by the oleaginous diatom Fistulifera solaris as revealed by the genome and transcriptome.</title>
        <authorList>
            <person name="Tanaka T."/>
            <person name="Maeda Y."/>
            <person name="Veluchamy A."/>
            <person name="Tanaka M."/>
            <person name="Abida H."/>
            <person name="Marechal E."/>
            <person name="Bowler C."/>
            <person name="Muto M."/>
            <person name="Sunaga Y."/>
            <person name="Tanaka M."/>
            <person name="Yoshino T."/>
            <person name="Taniguchi T."/>
            <person name="Fukuda Y."/>
            <person name="Nemoto M."/>
            <person name="Matsumoto M."/>
            <person name="Wong P.S."/>
            <person name="Aburatani S."/>
            <person name="Fujibuchi W."/>
        </authorList>
    </citation>
    <scope>NUCLEOTIDE SEQUENCE [LARGE SCALE GENOMIC DNA]</scope>
    <source>
        <strain evidence="6 7">JPCC DA0580</strain>
    </source>
</reference>
<evidence type="ECO:0000313" key="6">
    <source>
        <dbReference type="EMBL" id="GAX17360.1"/>
    </source>
</evidence>
<dbReference type="PANTHER" id="PTHR12302:SF3">
    <property type="entry name" value="SERINE_THREONINE-PROTEIN KINASE 31"/>
    <property type="match status" value="1"/>
</dbReference>
<dbReference type="EMBL" id="BDSP01000114">
    <property type="protein sequence ID" value="GAX17360.1"/>
    <property type="molecule type" value="Genomic_DNA"/>
</dbReference>
<dbReference type="Proteomes" id="UP000198406">
    <property type="component" value="Unassembled WGS sequence"/>
</dbReference>
<keyword evidence="4" id="KW-0732">Signal</keyword>
<proteinExistence type="predicted"/>
<dbReference type="Gene3D" id="2.40.50.90">
    <property type="match status" value="1"/>
</dbReference>
<dbReference type="InterPro" id="IPR016071">
    <property type="entry name" value="Staphylococal_nuclease_OB-fold"/>
</dbReference>
<keyword evidence="1" id="KW-0540">Nuclease</keyword>
<evidence type="ECO:0000256" key="4">
    <source>
        <dbReference type="SAM" id="SignalP"/>
    </source>
</evidence>
<keyword evidence="7" id="KW-1185">Reference proteome</keyword>
<sequence length="272" mass="30946">MNIIRSRSKTSHLRFLVAIYVSLLVIARAASPGNTMMFWTQFQTVDDVPKNYFTQQKSIYAFVERVIDGDTIRVRHYPLYSIRRQRAEPLQKRGIADSTLSIRFYGIDCPEIAKTKSQKSQPFAEEAKEYISQLVLHKMVKITFLRKDQYGRAICQVQTLPRFGSLLGCIPGLGAIDLSVELARKGLAELYTGGNAEYFDKRELLEREIKNAKKRRHGIWSLGKSRVSAAEAKKQFREQNEVVLSSNRGGASNNKRECALEKVMTGLEFATT</sequence>
<name>A0A1Z5JTL1_FISSO</name>
<feature type="domain" description="TNase-like" evidence="5">
    <location>
        <begin position="57"/>
        <end position="222"/>
    </location>
</feature>
<dbReference type="SMART" id="SM00318">
    <property type="entry name" value="SNc"/>
    <property type="match status" value="1"/>
</dbReference>